<evidence type="ECO:0000259" key="1">
    <source>
        <dbReference type="Pfam" id="PF18545"/>
    </source>
</evidence>
<dbReference type="Proteomes" id="UP000198888">
    <property type="component" value="Unassembled WGS sequence"/>
</dbReference>
<accession>A0A1H6R3F6</accession>
<organism evidence="2 3">
    <name type="scientific">Halohasta litchfieldiae</name>
    <dbReference type="NCBI Taxonomy" id="1073996"/>
    <lineage>
        <taxon>Archaea</taxon>
        <taxon>Methanobacteriati</taxon>
        <taxon>Methanobacteriota</taxon>
        <taxon>Stenosarchaea group</taxon>
        <taxon>Halobacteria</taxon>
        <taxon>Halobacteriales</taxon>
        <taxon>Haloferacaceae</taxon>
        <taxon>Halohasta</taxon>
    </lineage>
</organism>
<dbReference type="GeneID" id="35002572"/>
<sequence length="78" mass="8549">MRNSQSRPIGDDECVSDAVMEAVAAASEQSPMALPPLGDSVDMEFVDQLFVPSTTIRSIRFSYAGHDIVLARDQIRVH</sequence>
<keyword evidence="3" id="KW-1185">Reference proteome</keyword>
<reference evidence="2 3" key="1">
    <citation type="submission" date="2016-10" db="EMBL/GenBank/DDBJ databases">
        <authorList>
            <person name="de Groot N.N."/>
        </authorList>
    </citation>
    <scope>NUCLEOTIDE SEQUENCE [LARGE SCALE GENOMIC DNA]</scope>
    <source>
        <strain evidence="2 3">DSM 22187</strain>
    </source>
</reference>
<proteinExistence type="predicted"/>
<evidence type="ECO:0000313" key="3">
    <source>
        <dbReference type="Proteomes" id="UP000198888"/>
    </source>
</evidence>
<feature type="domain" description="Halobacterial output" evidence="1">
    <location>
        <begin position="12"/>
        <end position="77"/>
    </location>
</feature>
<dbReference type="Pfam" id="PF18545">
    <property type="entry name" value="HalOD1"/>
    <property type="match status" value="1"/>
</dbReference>
<evidence type="ECO:0000313" key="2">
    <source>
        <dbReference type="EMBL" id="SEI48966.1"/>
    </source>
</evidence>
<dbReference type="EMBL" id="FNYR01000001">
    <property type="protein sequence ID" value="SEI48966.1"/>
    <property type="molecule type" value="Genomic_DNA"/>
</dbReference>
<dbReference type="AlphaFoldDB" id="A0A1H6R3F6"/>
<dbReference type="OrthoDB" id="341039at2157"/>
<accession>A0A2H4Q2D8</accession>
<dbReference type="KEGG" id="hae:halTADL_1786"/>
<name>A0A1H6R3F6_9EURY</name>
<dbReference type="InterPro" id="IPR040624">
    <property type="entry name" value="HalOD1"/>
</dbReference>
<dbReference type="RefSeq" id="WP_100190883.1">
    <property type="nucleotide sequence ID" value="NZ_CP024845.1"/>
</dbReference>
<gene>
    <name evidence="2" type="ORF">SAMN05444271_101180</name>
</gene>
<protein>
    <recommendedName>
        <fullName evidence="1">Halobacterial output domain-containing protein</fullName>
    </recommendedName>
</protein>